<keyword evidence="2" id="KW-0812">Transmembrane</keyword>
<proteinExistence type="predicted"/>
<dbReference type="Pfam" id="PF08434">
    <property type="entry name" value="CLCA"/>
    <property type="match status" value="1"/>
</dbReference>
<dbReference type="Proteomes" id="UP000789390">
    <property type="component" value="Unassembled WGS sequence"/>
</dbReference>
<protein>
    <recommendedName>
        <fullName evidence="4">Calcium-activated chloride channel N-terminal domain-containing protein</fullName>
    </recommendedName>
</protein>
<feature type="compositionally biased region" description="Polar residues" evidence="1">
    <location>
        <begin position="1057"/>
        <end position="1084"/>
    </location>
</feature>
<keyword evidence="3" id="KW-0732">Signal</keyword>
<gene>
    <name evidence="5" type="ORF">DGAL_LOCUS6489</name>
</gene>
<dbReference type="PANTHER" id="PTHR48233">
    <property type="entry name" value="MUCIN 4B, ISOFORM B-RELATED"/>
    <property type="match status" value="1"/>
</dbReference>
<comment type="caution">
    <text evidence="5">The sequence shown here is derived from an EMBL/GenBank/DDBJ whole genome shotgun (WGS) entry which is preliminary data.</text>
</comment>
<feature type="transmembrane region" description="Helical" evidence="2">
    <location>
        <begin position="1005"/>
        <end position="1029"/>
    </location>
</feature>
<dbReference type="OrthoDB" id="10021899at2759"/>
<organism evidence="5 6">
    <name type="scientific">Daphnia galeata</name>
    <dbReference type="NCBI Taxonomy" id="27404"/>
    <lineage>
        <taxon>Eukaryota</taxon>
        <taxon>Metazoa</taxon>
        <taxon>Ecdysozoa</taxon>
        <taxon>Arthropoda</taxon>
        <taxon>Crustacea</taxon>
        <taxon>Branchiopoda</taxon>
        <taxon>Diplostraca</taxon>
        <taxon>Cladocera</taxon>
        <taxon>Anomopoda</taxon>
        <taxon>Daphniidae</taxon>
        <taxon>Daphnia</taxon>
    </lineage>
</organism>
<evidence type="ECO:0000256" key="3">
    <source>
        <dbReference type="SAM" id="SignalP"/>
    </source>
</evidence>
<feature type="compositionally biased region" description="Low complexity" evidence="1">
    <location>
        <begin position="898"/>
        <end position="993"/>
    </location>
</feature>
<evidence type="ECO:0000313" key="6">
    <source>
        <dbReference type="Proteomes" id="UP000789390"/>
    </source>
</evidence>
<sequence>MARSSYNITLALIVLFVGMVDLSIVLEDNGYSNILVAISKDIPQPDDGGIDLLDKLKTLLTQTSAVLFKATENRVYFKDIDILIPSSWTSTAIQSTNTITLSYQLADIRLDSDRAVSGALPHTSHSGKCGVTGDFITLPIDYVMDVEETIEVQAKGLVQQWAQLRYGVFEEHGFPNDDLLPYFYRHPDGYDAVSSSNDTEIKGDLKSLSGGDCEVDANGIISNQGNCRFIPSATDQTATTSLMSFHWLESVIGFSEISKHDKRPPHRQNRLCSSRSSSEIMANLPDFSNVDPIPSQNTIPEFRQFQNKMIPVVYIAVDTSKPSNPNNTLGQQLGSFRRGLQNLFITLSDTVPDTLVAWSTFENVDSGSEGSYLKEELPATRIQDGKGDLDAKVNSFAYSDSVMIRDVSAVIRDAESRLRKYKDVGGSILYVVTSNESETNDTVTEMNLAEKLLLNNIKLVVAESGPNLRKDLFRISVLSKGSHYFTPAWDTTFSKINEEIVKDCENGLTTERRTITSKKDSIQTSNPWIGSFSIDGTVGKNTTIVLQSPKEGSFTITLTDPSGSPLTLQNEPEVNNWNDPDSSIKVVWQRIADTAAIGQWSYKVDYDKSSCSTCDAEPEIHLQIGSSIRSETSSPLPKIQPWVSLSPGSDFVDLSQHPTVIQVRFDSAEGPLGGLTATANIFLDSVFVASIPLFDTGLMDSDVAKDGIYSGIFYPDTDGIYTINFYAVHGNSTKKGSDRLLSSDQNSYCCGSSLPTITLNYFEITANEAVHFKAQNAQSEVVSPIVRDFQGNTYGVDNNLVYAELKWTVPFDTISQTVKYSEDYETLVNACESALDALVVYDSLDDVNAGTPVYIYVSAPYTKDKNVYFVVETTGKDETKVCSNLVWTERNPPAYIFTTPGPTSSTISTTTGSTSTTTTSTTSLPTTEASTSTSQDGPTTEVSTTEGPTTEGPTTEVSTTEVSTTEVSTTEGPATEVSTTEVPTTTEVPITTEDPGNEGLTGAQIGYIAGGVVGGIVVIGAITGGVMFYKKKQSGTGNSLPASNSNYDRGEGREGGYSNSRYQSSTPYTSPSGGMNNSRQPDNQVQNFDEAYDNIGVTIEDDDMLMTAM</sequence>
<evidence type="ECO:0000256" key="1">
    <source>
        <dbReference type="SAM" id="MobiDB-lite"/>
    </source>
</evidence>
<dbReference type="InterPro" id="IPR053361">
    <property type="entry name" value="Vulval_dev_neg_regulator"/>
</dbReference>
<accession>A0A8J2RP79</accession>
<reference evidence="5" key="1">
    <citation type="submission" date="2021-11" db="EMBL/GenBank/DDBJ databases">
        <authorList>
            <person name="Schell T."/>
        </authorList>
    </citation>
    <scope>NUCLEOTIDE SEQUENCE</scope>
    <source>
        <strain evidence="5">M5</strain>
    </source>
</reference>
<dbReference type="PANTHER" id="PTHR48233:SF4">
    <property type="entry name" value="MUCIN 4B, ISOFORM B-RELATED"/>
    <property type="match status" value="1"/>
</dbReference>
<feature type="signal peptide" evidence="3">
    <location>
        <begin position="1"/>
        <end position="22"/>
    </location>
</feature>
<feature type="domain" description="Calcium-activated chloride channel N-terminal" evidence="4">
    <location>
        <begin position="24"/>
        <end position="293"/>
    </location>
</feature>
<keyword evidence="6" id="KW-1185">Reference proteome</keyword>
<dbReference type="AlphaFoldDB" id="A0A8J2RP79"/>
<feature type="compositionally biased region" description="Polar residues" evidence="1">
    <location>
        <begin position="1034"/>
        <end position="1047"/>
    </location>
</feature>
<keyword evidence="2" id="KW-1133">Transmembrane helix</keyword>
<feature type="region of interest" description="Disordered" evidence="1">
    <location>
        <begin position="1033"/>
        <end position="1084"/>
    </location>
</feature>
<dbReference type="EMBL" id="CAKKLH010000114">
    <property type="protein sequence ID" value="CAH0103815.1"/>
    <property type="molecule type" value="Genomic_DNA"/>
</dbReference>
<evidence type="ECO:0000256" key="2">
    <source>
        <dbReference type="SAM" id="Phobius"/>
    </source>
</evidence>
<evidence type="ECO:0000313" key="5">
    <source>
        <dbReference type="EMBL" id="CAH0103815.1"/>
    </source>
</evidence>
<name>A0A8J2RP79_9CRUS</name>
<feature type="chain" id="PRO_5035176687" description="Calcium-activated chloride channel N-terminal domain-containing protein" evidence="3">
    <location>
        <begin position="23"/>
        <end position="1109"/>
    </location>
</feature>
<evidence type="ECO:0000259" key="4">
    <source>
        <dbReference type="Pfam" id="PF08434"/>
    </source>
</evidence>
<keyword evidence="2" id="KW-0472">Membrane</keyword>
<dbReference type="InterPro" id="IPR013642">
    <property type="entry name" value="CLCA_N"/>
</dbReference>
<feature type="region of interest" description="Disordered" evidence="1">
    <location>
        <begin position="896"/>
        <end position="997"/>
    </location>
</feature>